<protein>
    <recommendedName>
        <fullName evidence="3">aldehyde dehydrogenase (NAD(+))</fullName>
        <ecNumber evidence="3">1.2.1.3</ecNumber>
    </recommendedName>
</protein>
<feature type="active site" evidence="5">
    <location>
        <position position="254"/>
    </location>
</feature>
<dbReference type="EMBL" id="JAJOMB010000014">
    <property type="protein sequence ID" value="MCD5314008.1"/>
    <property type="molecule type" value="Genomic_DNA"/>
</dbReference>
<evidence type="ECO:0000256" key="4">
    <source>
        <dbReference type="ARBA" id="ARBA00049194"/>
    </source>
</evidence>
<dbReference type="RefSeq" id="WP_231446183.1">
    <property type="nucleotide sequence ID" value="NZ_JAJOMB010000014.1"/>
</dbReference>
<dbReference type="GO" id="GO:0004029">
    <property type="term" value="F:aldehyde dehydrogenase (NAD+) activity"/>
    <property type="evidence" value="ECO:0007669"/>
    <property type="project" value="UniProtKB-EC"/>
</dbReference>
<sequence>MSSSATERTRFLIDGEWRRPLTPAPPIPVISPSLGQQIGVVPDAGAEDVDQAVRAARRSLDEGTWRRLSAAERADVLENAFKLLEPRLDEIAHLVTSEMGLPTSIAGQQIPGALAVGRYFLDVARRSTVSEVRQTVYGPAAVVKEPVGVVASIAPWNGPFNMAIAKIVPPLVAGCSVVYKPAPETPLDAYYIAEALDEAGVPAGVFNYLTGARATGQALVAHPGVDKVSFTGSTAVGREIGRECGGSFKRVQLELGGKSAAIVLDDADIATTMAGLAVGTFFNTGQVCAAFSRILVPDRRYDEVIAALVATAESFVVGDPFEPRTTMGPLVSKRQQERVLGYIETGKAEGARVATGGGVPPGLEHGAYVQPTVFTDTDNSMRIAREEIFGPVASVLRYRTLDEAVRIANDSDYGLHGGVFTGDPERAAEVARKVRTGTFSVNSFTYNHQAPFGGVKQSGVGRDTGPEAVEAYYELKTVNLADGMAPLFA</sequence>
<dbReference type="InterPro" id="IPR016160">
    <property type="entry name" value="Ald_DH_CS_CYS"/>
</dbReference>
<dbReference type="Pfam" id="PF00171">
    <property type="entry name" value="Aldedh"/>
    <property type="match status" value="1"/>
</dbReference>
<dbReference type="FunFam" id="3.40.605.10:FF:000007">
    <property type="entry name" value="NAD/NADP-dependent betaine aldehyde dehydrogenase"/>
    <property type="match status" value="1"/>
</dbReference>
<evidence type="ECO:0000256" key="6">
    <source>
        <dbReference type="RuleBase" id="RU003345"/>
    </source>
</evidence>
<dbReference type="Gene3D" id="3.40.309.10">
    <property type="entry name" value="Aldehyde Dehydrogenase, Chain A, domain 2"/>
    <property type="match status" value="1"/>
</dbReference>
<keyword evidence="9" id="KW-1185">Reference proteome</keyword>
<dbReference type="Gene3D" id="3.40.605.10">
    <property type="entry name" value="Aldehyde Dehydrogenase, Chain A, domain 1"/>
    <property type="match status" value="1"/>
</dbReference>
<name>A0A9X1T1U7_9ACTN</name>
<accession>A0A9X1T1U7</accession>
<dbReference type="CDD" id="cd07139">
    <property type="entry name" value="ALDH_AldA-Rv0768"/>
    <property type="match status" value="1"/>
</dbReference>
<evidence type="ECO:0000256" key="5">
    <source>
        <dbReference type="PROSITE-ProRule" id="PRU10007"/>
    </source>
</evidence>
<dbReference type="PROSITE" id="PS00070">
    <property type="entry name" value="ALDEHYDE_DEHYDR_CYS"/>
    <property type="match status" value="1"/>
</dbReference>
<keyword evidence="2 6" id="KW-0560">Oxidoreductase</keyword>
<comment type="caution">
    <text evidence="8">The sequence shown here is derived from an EMBL/GenBank/DDBJ whole genome shotgun (WGS) entry which is preliminary data.</text>
</comment>
<dbReference type="Proteomes" id="UP001138997">
    <property type="component" value="Unassembled WGS sequence"/>
</dbReference>
<dbReference type="PANTHER" id="PTHR42804:SF1">
    <property type="entry name" value="ALDEHYDE DEHYDROGENASE-RELATED"/>
    <property type="match status" value="1"/>
</dbReference>
<evidence type="ECO:0000256" key="1">
    <source>
        <dbReference type="ARBA" id="ARBA00009986"/>
    </source>
</evidence>
<dbReference type="InterPro" id="IPR016163">
    <property type="entry name" value="Ald_DH_C"/>
</dbReference>
<evidence type="ECO:0000313" key="8">
    <source>
        <dbReference type="EMBL" id="MCD5314008.1"/>
    </source>
</evidence>
<dbReference type="FunFam" id="3.40.309.10:FF:000012">
    <property type="entry name" value="Betaine aldehyde dehydrogenase"/>
    <property type="match status" value="1"/>
</dbReference>
<reference evidence="8" key="1">
    <citation type="submission" date="2021-11" db="EMBL/GenBank/DDBJ databases">
        <title>Streptomyces corallinus and Kineosporia corallina sp. nov., two new coral-derived marine actinobacteria.</title>
        <authorList>
            <person name="Buangrab K."/>
            <person name="Sutthacheep M."/>
            <person name="Yeemin T."/>
            <person name="Harunari E."/>
            <person name="Igarashi Y."/>
            <person name="Sripreechasak P."/>
            <person name="Kanchanasin P."/>
            <person name="Tanasupawat S."/>
            <person name="Phongsopitanun W."/>
        </authorList>
    </citation>
    <scope>NUCLEOTIDE SEQUENCE</scope>
    <source>
        <strain evidence="8">JCM 31032</strain>
    </source>
</reference>
<dbReference type="AlphaFoldDB" id="A0A9X1T1U7"/>
<evidence type="ECO:0000256" key="3">
    <source>
        <dbReference type="ARBA" id="ARBA00024226"/>
    </source>
</evidence>
<dbReference type="InterPro" id="IPR015590">
    <property type="entry name" value="Aldehyde_DH_dom"/>
</dbReference>
<dbReference type="InterPro" id="IPR016162">
    <property type="entry name" value="Ald_DH_N"/>
</dbReference>
<comment type="similarity">
    <text evidence="1 6">Belongs to the aldehyde dehydrogenase family.</text>
</comment>
<organism evidence="8 9">
    <name type="scientific">Kineosporia babensis</name>
    <dbReference type="NCBI Taxonomy" id="499548"/>
    <lineage>
        <taxon>Bacteria</taxon>
        <taxon>Bacillati</taxon>
        <taxon>Actinomycetota</taxon>
        <taxon>Actinomycetes</taxon>
        <taxon>Kineosporiales</taxon>
        <taxon>Kineosporiaceae</taxon>
        <taxon>Kineosporia</taxon>
    </lineage>
</organism>
<evidence type="ECO:0000313" key="9">
    <source>
        <dbReference type="Proteomes" id="UP001138997"/>
    </source>
</evidence>
<dbReference type="EC" id="1.2.1.3" evidence="3"/>
<dbReference type="PROSITE" id="PS00687">
    <property type="entry name" value="ALDEHYDE_DEHYDR_GLU"/>
    <property type="match status" value="1"/>
</dbReference>
<evidence type="ECO:0000259" key="7">
    <source>
        <dbReference type="Pfam" id="PF00171"/>
    </source>
</evidence>
<gene>
    <name evidence="8" type="ORF">LR394_24165</name>
</gene>
<dbReference type="InterPro" id="IPR029510">
    <property type="entry name" value="Ald_DH_CS_GLU"/>
</dbReference>
<dbReference type="PANTHER" id="PTHR42804">
    <property type="entry name" value="ALDEHYDE DEHYDROGENASE"/>
    <property type="match status" value="1"/>
</dbReference>
<comment type="catalytic activity">
    <reaction evidence="4">
        <text>an aldehyde + NAD(+) + H2O = a carboxylate + NADH + 2 H(+)</text>
        <dbReference type="Rhea" id="RHEA:16185"/>
        <dbReference type="ChEBI" id="CHEBI:15377"/>
        <dbReference type="ChEBI" id="CHEBI:15378"/>
        <dbReference type="ChEBI" id="CHEBI:17478"/>
        <dbReference type="ChEBI" id="CHEBI:29067"/>
        <dbReference type="ChEBI" id="CHEBI:57540"/>
        <dbReference type="ChEBI" id="CHEBI:57945"/>
        <dbReference type="EC" id="1.2.1.3"/>
    </reaction>
</comment>
<dbReference type="SUPFAM" id="SSF53720">
    <property type="entry name" value="ALDH-like"/>
    <property type="match status" value="1"/>
</dbReference>
<proteinExistence type="inferred from homology"/>
<dbReference type="InterPro" id="IPR016161">
    <property type="entry name" value="Ald_DH/histidinol_DH"/>
</dbReference>
<feature type="domain" description="Aldehyde dehydrogenase" evidence="7">
    <location>
        <begin position="27"/>
        <end position="478"/>
    </location>
</feature>
<evidence type="ECO:0000256" key="2">
    <source>
        <dbReference type="ARBA" id="ARBA00023002"/>
    </source>
</evidence>